<evidence type="ECO:0000313" key="9">
    <source>
        <dbReference type="EMBL" id="CAK9077198.1"/>
    </source>
</evidence>
<proteinExistence type="inferred from homology"/>
<reference evidence="9 10" key="1">
    <citation type="submission" date="2024-02" db="EMBL/GenBank/DDBJ databases">
        <authorList>
            <person name="Chen Y."/>
            <person name="Shah S."/>
            <person name="Dougan E. K."/>
            <person name="Thang M."/>
            <person name="Chan C."/>
        </authorList>
    </citation>
    <scope>NUCLEOTIDE SEQUENCE [LARGE SCALE GENOMIC DNA]</scope>
</reference>
<feature type="transmembrane region" description="Helical" evidence="8">
    <location>
        <begin position="481"/>
        <end position="503"/>
    </location>
</feature>
<protein>
    <submittedName>
        <fullName evidence="9">Autophagy-related protein 22</fullName>
    </submittedName>
</protein>
<feature type="transmembrane region" description="Helical" evidence="8">
    <location>
        <begin position="393"/>
        <end position="416"/>
    </location>
</feature>
<dbReference type="PANTHER" id="PTHR23519:SF1">
    <property type="entry name" value="AUTOPHAGY-RELATED PROTEIN 22"/>
    <property type="match status" value="1"/>
</dbReference>
<evidence type="ECO:0000256" key="2">
    <source>
        <dbReference type="ARBA" id="ARBA00006978"/>
    </source>
</evidence>
<evidence type="ECO:0000256" key="3">
    <source>
        <dbReference type="ARBA" id="ARBA00022448"/>
    </source>
</evidence>
<keyword evidence="5 8" id="KW-1133">Transmembrane helix</keyword>
<keyword evidence="10" id="KW-1185">Reference proteome</keyword>
<accession>A0ABP0PP03</accession>
<keyword evidence="6 8" id="KW-0472">Membrane</keyword>
<comment type="subcellular location">
    <subcellularLocation>
        <location evidence="1">Endomembrane system</location>
        <topology evidence="1">Multi-pass membrane protein</topology>
    </subcellularLocation>
</comment>
<evidence type="ECO:0000256" key="5">
    <source>
        <dbReference type="ARBA" id="ARBA00022989"/>
    </source>
</evidence>
<evidence type="ECO:0000313" key="10">
    <source>
        <dbReference type="Proteomes" id="UP001642464"/>
    </source>
</evidence>
<feature type="transmembrane region" description="Helical" evidence="8">
    <location>
        <begin position="515"/>
        <end position="536"/>
    </location>
</feature>
<evidence type="ECO:0000256" key="6">
    <source>
        <dbReference type="ARBA" id="ARBA00023136"/>
    </source>
</evidence>
<dbReference type="Proteomes" id="UP001642464">
    <property type="component" value="Unassembled WGS sequence"/>
</dbReference>
<sequence length="725" mass="77946">MFPSVRVVSLPRAPPPSAAAARCLETEEMIGARTTQETCAMRQTAASCAVRGRCDVAAEAFLVDPEWAEFRMWRSLLVGSAVSSDRLERSFAPSNCAHFGDCSATSGPGRGVHVRAAAGPIAGKVSRIEYDFPTALAREIPVLPGGTAFLGRRRNEQTSNAPRDRQPETVARESLAEEAWAGKRDEETEGGSAMASPATLTTLGAEEDVALSADHKLWFEQYTFARLSYVAKHANQEVRGYILSGAARGPVIGFLAVFSVLALTGLAEAAQDCDTRRVSFFGTSLRTTSVVSAALTFEGIMNAIVNPLVGAMADGSSKRTAVFRASLYAMALGLFGAFLSLFFEGTTVAMLIFALFLVSISLAYDVMAILHASFVPEIAQEPDYRTKVVEGMYVMLNFMQFFFVVVAVGIGFVAGISDDKIVAPQVGAIIAILMWAFWALPGMYMMKPRPKEKDEIIPAGFLGIPRVAGMIKLCFTTYKQVGIYLIMYSTGVTGASAVVALAPTYLLSELGLGGFSIQVLSALTLIFTIPGALVISRLARKLGDLRKANLFFIVYWLVIVALVPVFLVGEPDPDATPDDADFCVAEDDEFFARKPKGISSFMGYVFAVLWGVGIGAIFPINVALFSELVPGGSETAFFGVRTFASKVFAFLPPLLYTAINEATDKPRLSILGVMPFLIIGTFFAWLLDLDKAKEEIQDTLVLRFDATDGATGGKVAPKAVDPNDV</sequence>
<gene>
    <name evidence="9" type="ORF">SCF082_LOCUS37076</name>
</gene>
<comment type="similarity">
    <text evidence="2">Belongs to the ATG22 family.</text>
</comment>
<feature type="transmembrane region" description="Helical" evidence="8">
    <location>
        <begin position="349"/>
        <end position="372"/>
    </location>
</feature>
<dbReference type="Gene3D" id="1.20.1250.20">
    <property type="entry name" value="MFS general substrate transporter like domains"/>
    <property type="match status" value="1"/>
</dbReference>
<dbReference type="EMBL" id="CAXAMM010037480">
    <property type="protein sequence ID" value="CAK9077198.1"/>
    <property type="molecule type" value="Genomic_DNA"/>
</dbReference>
<dbReference type="PANTHER" id="PTHR23519">
    <property type="entry name" value="AUTOPHAGY-RELATED PROTEIN 22"/>
    <property type="match status" value="1"/>
</dbReference>
<evidence type="ECO:0000256" key="8">
    <source>
        <dbReference type="SAM" id="Phobius"/>
    </source>
</evidence>
<name>A0ABP0PP03_9DINO</name>
<feature type="transmembrane region" description="Helical" evidence="8">
    <location>
        <begin position="548"/>
        <end position="569"/>
    </location>
</feature>
<keyword evidence="4 8" id="KW-0812">Transmembrane</keyword>
<dbReference type="SUPFAM" id="SSF103473">
    <property type="entry name" value="MFS general substrate transporter"/>
    <property type="match status" value="1"/>
</dbReference>
<keyword evidence="3" id="KW-0813">Transport</keyword>
<feature type="transmembrane region" description="Helical" evidence="8">
    <location>
        <begin position="422"/>
        <end position="444"/>
    </location>
</feature>
<feature type="transmembrane region" description="Helical" evidence="8">
    <location>
        <begin position="668"/>
        <end position="687"/>
    </location>
</feature>
<organism evidence="9 10">
    <name type="scientific">Durusdinium trenchii</name>
    <dbReference type="NCBI Taxonomy" id="1381693"/>
    <lineage>
        <taxon>Eukaryota</taxon>
        <taxon>Sar</taxon>
        <taxon>Alveolata</taxon>
        <taxon>Dinophyceae</taxon>
        <taxon>Suessiales</taxon>
        <taxon>Symbiodiniaceae</taxon>
        <taxon>Durusdinium</taxon>
    </lineage>
</organism>
<dbReference type="InterPro" id="IPR036259">
    <property type="entry name" value="MFS_trans_sf"/>
</dbReference>
<dbReference type="InterPro" id="IPR050495">
    <property type="entry name" value="ATG22/LtaA_families"/>
</dbReference>
<comment type="caution">
    <text evidence="9">The sequence shown here is derived from an EMBL/GenBank/DDBJ whole genome shotgun (WGS) entry which is preliminary data.</text>
</comment>
<feature type="transmembrane region" description="Helical" evidence="8">
    <location>
        <begin position="636"/>
        <end position="656"/>
    </location>
</feature>
<feature type="transmembrane region" description="Helical" evidence="8">
    <location>
        <begin position="321"/>
        <end position="343"/>
    </location>
</feature>
<evidence type="ECO:0000256" key="1">
    <source>
        <dbReference type="ARBA" id="ARBA00004127"/>
    </source>
</evidence>
<dbReference type="InterPro" id="IPR024671">
    <property type="entry name" value="Atg22-like"/>
</dbReference>
<evidence type="ECO:0000256" key="7">
    <source>
        <dbReference type="SAM" id="MobiDB-lite"/>
    </source>
</evidence>
<dbReference type="Pfam" id="PF11700">
    <property type="entry name" value="ATG22"/>
    <property type="match status" value="2"/>
</dbReference>
<feature type="region of interest" description="Disordered" evidence="7">
    <location>
        <begin position="148"/>
        <end position="197"/>
    </location>
</feature>
<feature type="compositionally biased region" description="Basic and acidic residues" evidence="7">
    <location>
        <begin position="162"/>
        <end position="186"/>
    </location>
</feature>
<feature type="transmembrane region" description="Helical" evidence="8">
    <location>
        <begin position="251"/>
        <end position="270"/>
    </location>
</feature>
<evidence type="ECO:0000256" key="4">
    <source>
        <dbReference type="ARBA" id="ARBA00022692"/>
    </source>
</evidence>
<feature type="transmembrane region" description="Helical" evidence="8">
    <location>
        <begin position="601"/>
        <end position="624"/>
    </location>
</feature>